<dbReference type="Gene3D" id="3.40.50.1110">
    <property type="entry name" value="SGNH hydrolase"/>
    <property type="match status" value="1"/>
</dbReference>
<feature type="chain" id="PRO_5045235704" evidence="1">
    <location>
        <begin position="22"/>
        <end position="374"/>
    </location>
</feature>
<dbReference type="InterPro" id="IPR038885">
    <property type="entry name" value="PLB1"/>
</dbReference>
<dbReference type="EMBL" id="BAABUK010000048">
    <property type="protein sequence ID" value="GAA5817714.1"/>
    <property type="molecule type" value="Genomic_DNA"/>
</dbReference>
<evidence type="ECO:0000256" key="1">
    <source>
        <dbReference type="SAM" id="SignalP"/>
    </source>
</evidence>
<proteinExistence type="predicted"/>
<dbReference type="SUPFAM" id="SSF52266">
    <property type="entry name" value="SGNH hydrolase"/>
    <property type="match status" value="1"/>
</dbReference>
<sequence>MVKSIVLNVLSLFTLVSIGFAKNVSDVKDCPALSRRTPSISVNDLRADDIKVIGALGDSVTAGFGIMGFDKNSPDFIASQKSKLEYRGLSYSIGGDGGADTMPNFINHFQPKVFGASVGSRLAGICTADKCNESHKPRIDILNGALSGAIAMNLDGELDYLISTMKSTKRIDFENDWKMINIQIGSNDMCGACNTSYMDQVTPEKYGDYVDSVVDRIQSSIPKVIVNLLSSFDLSQLFELSAANSQYCVTRKDETGDAGCSCAANSEGLKKMKEFSKGYDQKLLKIYKKHRSNKSNSFAVAYQHCNLEFSKFSMEFFRFTTLDCFHPSLKGHTWLSKAFWNQLFLPQSRKPNRLLFNTEETIYCPTDSDRISID</sequence>
<dbReference type="PANTHER" id="PTHR21325:SF31">
    <property type="entry name" value="GH22081P-RELATED"/>
    <property type="match status" value="1"/>
</dbReference>
<keyword evidence="3" id="KW-1185">Reference proteome</keyword>
<dbReference type="InterPro" id="IPR001087">
    <property type="entry name" value="GDSL"/>
</dbReference>
<gene>
    <name evidence="2" type="ORF">MFLAVUS_011265</name>
</gene>
<dbReference type="PANTHER" id="PTHR21325">
    <property type="entry name" value="PHOSPHOLIPASE B, PLB1"/>
    <property type="match status" value="1"/>
</dbReference>
<protein>
    <submittedName>
        <fullName evidence="2">Uncharacterized protein</fullName>
    </submittedName>
</protein>
<dbReference type="InterPro" id="IPR036514">
    <property type="entry name" value="SGNH_hydro_sf"/>
</dbReference>
<accession>A0ABP9ZF21</accession>
<evidence type="ECO:0000313" key="2">
    <source>
        <dbReference type="EMBL" id="GAA5817714.1"/>
    </source>
</evidence>
<keyword evidence="1" id="KW-0732">Signal</keyword>
<organism evidence="2 3">
    <name type="scientific">Mucor flavus</name>
    <dbReference type="NCBI Taxonomy" id="439312"/>
    <lineage>
        <taxon>Eukaryota</taxon>
        <taxon>Fungi</taxon>
        <taxon>Fungi incertae sedis</taxon>
        <taxon>Mucoromycota</taxon>
        <taxon>Mucoromycotina</taxon>
        <taxon>Mucoromycetes</taxon>
        <taxon>Mucorales</taxon>
        <taxon>Mucorineae</taxon>
        <taxon>Mucoraceae</taxon>
        <taxon>Mucor</taxon>
    </lineage>
</organism>
<dbReference type="Proteomes" id="UP001473302">
    <property type="component" value="Unassembled WGS sequence"/>
</dbReference>
<reference evidence="2 3" key="1">
    <citation type="submission" date="2024-04" db="EMBL/GenBank/DDBJ databases">
        <title>genome sequences of Mucor flavus KT1a and Helicostylum pulchrum KT1b strains isolated from the surface of a dry-aged beef.</title>
        <authorList>
            <person name="Toyotome T."/>
            <person name="Hosono M."/>
            <person name="Torimaru M."/>
            <person name="Fukuda K."/>
            <person name="Mikami N."/>
        </authorList>
    </citation>
    <scope>NUCLEOTIDE SEQUENCE [LARGE SCALE GENOMIC DNA]</scope>
    <source>
        <strain evidence="2 3">KT1a</strain>
    </source>
</reference>
<comment type="caution">
    <text evidence="2">The sequence shown here is derived from an EMBL/GenBank/DDBJ whole genome shotgun (WGS) entry which is preliminary data.</text>
</comment>
<evidence type="ECO:0000313" key="3">
    <source>
        <dbReference type="Proteomes" id="UP001473302"/>
    </source>
</evidence>
<name>A0ABP9ZF21_9FUNG</name>
<feature type="signal peptide" evidence="1">
    <location>
        <begin position="1"/>
        <end position="21"/>
    </location>
</feature>
<dbReference type="Pfam" id="PF00657">
    <property type="entry name" value="Lipase_GDSL"/>
    <property type="match status" value="1"/>
</dbReference>